<evidence type="ECO:0000313" key="3">
    <source>
        <dbReference type="Proteomes" id="UP000002640"/>
    </source>
</evidence>
<keyword evidence="1" id="KW-1133">Transmembrane helix</keyword>
<organism evidence="2 3">
    <name type="scientific">Phytophthora sojae (strain P6497)</name>
    <name type="common">Soybean stem and root rot agent</name>
    <name type="synonym">Phytophthora megasperma f. sp. glycines</name>
    <dbReference type="NCBI Taxonomy" id="1094619"/>
    <lineage>
        <taxon>Eukaryota</taxon>
        <taxon>Sar</taxon>
        <taxon>Stramenopiles</taxon>
        <taxon>Oomycota</taxon>
        <taxon>Peronosporomycetes</taxon>
        <taxon>Peronosporales</taxon>
        <taxon>Peronosporaceae</taxon>
        <taxon>Phytophthora</taxon>
    </lineage>
</organism>
<dbReference type="AlphaFoldDB" id="G4YML7"/>
<protein>
    <submittedName>
        <fullName evidence="2">Uncharacterized protein</fullName>
    </submittedName>
</protein>
<dbReference type="Proteomes" id="UP000002640">
    <property type="component" value="Unassembled WGS sequence"/>
</dbReference>
<evidence type="ECO:0000313" key="2">
    <source>
        <dbReference type="EMBL" id="EGZ28892.1"/>
    </source>
</evidence>
<proteinExistence type="predicted"/>
<feature type="transmembrane region" description="Helical" evidence="1">
    <location>
        <begin position="130"/>
        <end position="148"/>
    </location>
</feature>
<feature type="transmembrane region" description="Helical" evidence="1">
    <location>
        <begin position="638"/>
        <end position="659"/>
    </location>
</feature>
<keyword evidence="1" id="KW-0472">Membrane</keyword>
<gene>
    <name evidence="2" type="ORF">PHYSODRAFT_251553</name>
</gene>
<accession>G4YML7</accession>
<name>G4YML7_PHYSP</name>
<dbReference type="KEGG" id="psoj:PHYSODRAFT_251553"/>
<feature type="transmembrane region" description="Helical" evidence="1">
    <location>
        <begin position="43"/>
        <end position="62"/>
    </location>
</feature>
<reference evidence="2 3" key="1">
    <citation type="journal article" date="2006" name="Science">
        <title>Phytophthora genome sequences uncover evolutionary origins and mechanisms of pathogenesis.</title>
        <authorList>
            <person name="Tyler B.M."/>
            <person name="Tripathy S."/>
            <person name="Zhang X."/>
            <person name="Dehal P."/>
            <person name="Jiang R.H."/>
            <person name="Aerts A."/>
            <person name="Arredondo F.D."/>
            <person name="Baxter L."/>
            <person name="Bensasson D."/>
            <person name="Beynon J.L."/>
            <person name="Chapman J."/>
            <person name="Damasceno C.M."/>
            <person name="Dorrance A.E."/>
            <person name="Dou D."/>
            <person name="Dickerman A.W."/>
            <person name="Dubchak I.L."/>
            <person name="Garbelotto M."/>
            <person name="Gijzen M."/>
            <person name="Gordon S.G."/>
            <person name="Govers F."/>
            <person name="Grunwald N.J."/>
            <person name="Huang W."/>
            <person name="Ivors K.L."/>
            <person name="Jones R.W."/>
            <person name="Kamoun S."/>
            <person name="Krampis K."/>
            <person name="Lamour K.H."/>
            <person name="Lee M.K."/>
            <person name="McDonald W.H."/>
            <person name="Medina M."/>
            <person name="Meijer H.J."/>
            <person name="Nordberg E.K."/>
            <person name="Maclean D.J."/>
            <person name="Ospina-Giraldo M.D."/>
            <person name="Morris P.F."/>
            <person name="Phuntumart V."/>
            <person name="Putnam N.H."/>
            <person name="Rash S."/>
            <person name="Rose J.K."/>
            <person name="Sakihama Y."/>
            <person name="Salamov A.A."/>
            <person name="Savidor A."/>
            <person name="Scheuring C.F."/>
            <person name="Smith B.M."/>
            <person name="Sobral B.W."/>
            <person name="Terry A."/>
            <person name="Torto-Alalibo T.A."/>
            <person name="Win J."/>
            <person name="Xu Z."/>
            <person name="Zhang H."/>
            <person name="Grigoriev I.V."/>
            <person name="Rokhsar D.S."/>
            <person name="Boore J.L."/>
        </authorList>
    </citation>
    <scope>NUCLEOTIDE SEQUENCE [LARGE SCALE GENOMIC DNA]</scope>
    <source>
        <strain evidence="2 3">P6497</strain>
    </source>
</reference>
<feature type="transmembrane region" description="Helical" evidence="1">
    <location>
        <begin position="105"/>
        <end position="123"/>
    </location>
</feature>
<dbReference type="EMBL" id="JH159151">
    <property type="protein sequence ID" value="EGZ28892.1"/>
    <property type="molecule type" value="Genomic_DNA"/>
</dbReference>
<evidence type="ECO:0000256" key="1">
    <source>
        <dbReference type="SAM" id="Phobius"/>
    </source>
</evidence>
<dbReference type="RefSeq" id="XP_009516167.1">
    <property type="nucleotide sequence ID" value="XM_009517872.1"/>
</dbReference>
<keyword evidence="3" id="KW-1185">Reference proteome</keyword>
<dbReference type="GeneID" id="20638166"/>
<keyword evidence="1" id="KW-0812">Transmembrane</keyword>
<sequence length="743" mass="80392">MPENTKESEAGVQTPATPAYAPFNDVEGSPNYSLFVDVYRFRVLFGSLIVGGILVGVMLPFASDGVRVRTFESTDMDAAEQKKMLDRYNSISGANTALLMKPVDVVLSMVISVAFLCLATKFSQLGERRAYLAMAAVAAVGYLMNTGLSSLNVQVISGDIHPRILAADLAEQSSSDDTAQQLSADGFVTTTWSHSFREDTAGNSVLNTIMRKLFVPTENVPTWCNHTDAFVSPFKNIAASYGFPSRSWQQLALSQALTPTASVAMPMNAATSDLPADYELLMNQSIATNLATYALIVSNSFLGWWSSTDEAWSIYAPGYVNRNQSIPLVMADYLNLTASSPDFLRNLHGVIVEYFEKAENASTTDELATMEFSHVDLAETVAFDAFAIEIPTQMIGSNEVAQACDQRSNTSMIIVSVGKRMEGDAFEDDPDGLAARVANARIVYSLTVGRLSWSLEDLSEVYDASCATGSGCSGVRFPLESSDQLLVGVSDIPMDLLSPINLNAIWFDVGSSQWTTLASTVEEARGAALRTDTTPMFIVLPRNFKTINSTLTEFMLGDGMKDCEVLIDNYLNHIEKNHLYIEHTLQPAYTAGLYYIFQNGMVQSPISANSSSSQQNSLQFAGNIQDMYVQVSIPTTNLLLALAGCALIVVCGITVVAIARRGKVIEHGSAATATEALTNSGKFPPLMLRLYLHDGVGGGTGPTLDSLRVEEVVFAHKEDEAQIFAVGQAISVEKSMCKVTLEP</sequence>
<dbReference type="InParanoid" id="G4YML7"/>